<proteinExistence type="predicted"/>
<dbReference type="EMBL" id="ACVA01000016">
    <property type="protein sequence ID" value="EEX19316.1"/>
    <property type="molecule type" value="Genomic_DNA"/>
</dbReference>
<sequence>MLLGCALTSCNGLTGKGKDVDSDSIKPAIVKYLVPGYNQSNNTDMYYIGDATSQDSITLYSYPMRDDTIHASGADKMMGDGLNFAGNVVRAKLSKDKEGHYIIESINNVDARFTHTLANIIGTWKTETNKQGKGKEGANELTLYGDGHAKGVYVSWEFAEPPANAHTQLVILHTNDEDAEDDTLTINLDELTMGKYKKVK</sequence>
<comment type="caution">
    <text evidence="1">The sequence shown here is derived from an EMBL/GenBank/DDBJ whole genome shotgun (WGS) entry which is preliminary data.</text>
</comment>
<evidence type="ECO:0000313" key="2">
    <source>
        <dbReference type="Proteomes" id="UP000003327"/>
    </source>
</evidence>
<gene>
    <name evidence="1" type="ORF">HMPREF0973_00761</name>
</gene>
<accession>C9MMD1</accession>
<name>C9MMD1_9BACT</name>
<dbReference type="AlphaFoldDB" id="C9MMD1"/>
<dbReference type="Proteomes" id="UP000003327">
    <property type="component" value="Unassembled WGS sequence"/>
</dbReference>
<reference evidence="1 2" key="1">
    <citation type="submission" date="2009-09" db="EMBL/GenBank/DDBJ databases">
        <authorList>
            <person name="Weinstock G."/>
            <person name="Sodergren E."/>
            <person name="Clifton S."/>
            <person name="Fulton L."/>
            <person name="Fulton B."/>
            <person name="Courtney L."/>
            <person name="Fronick C."/>
            <person name="Harrison M."/>
            <person name="Strong C."/>
            <person name="Farmer C."/>
            <person name="Delahaunty K."/>
            <person name="Markovic C."/>
            <person name="Hall O."/>
            <person name="Minx P."/>
            <person name="Tomlinson C."/>
            <person name="Mitreva M."/>
            <person name="Nelson J."/>
            <person name="Hou S."/>
            <person name="Wollam A."/>
            <person name="Pepin K.H."/>
            <person name="Johnson M."/>
            <person name="Bhonagiri V."/>
            <person name="Nash W.E."/>
            <person name="Warren W."/>
            <person name="Chinwalla A."/>
            <person name="Mardis E.R."/>
            <person name="Wilson R.K."/>
        </authorList>
    </citation>
    <scope>NUCLEOTIDE SEQUENCE [LARGE SCALE GENOMIC DNA]</scope>
    <source>
        <strain evidence="1 2">F0319</strain>
    </source>
</reference>
<dbReference type="HOGENOM" id="CLU_1365180_0_0_10"/>
<organism evidence="1 2">
    <name type="scientific">Prevotella veroralis F0319</name>
    <dbReference type="NCBI Taxonomy" id="649761"/>
    <lineage>
        <taxon>Bacteria</taxon>
        <taxon>Pseudomonadati</taxon>
        <taxon>Bacteroidota</taxon>
        <taxon>Bacteroidia</taxon>
        <taxon>Bacteroidales</taxon>
        <taxon>Prevotellaceae</taxon>
        <taxon>Prevotella</taxon>
    </lineage>
</organism>
<keyword evidence="2" id="KW-1185">Reference proteome</keyword>
<protein>
    <submittedName>
        <fullName evidence="1">Uncharacterized protein</fullName>
    </submittedName>
</protein>
<evidence type="ECO:0000313" key="1">
    <source>
        <dbReference type="EMBL" id="EEX19316.1"/>
    </source>
</evidence>